<accession>A0A812L3Q7</accession>
<dbReference type="InterPro" id="IPR036034">
    <property type="entry name" value="PDZ_sf"/>
</dbReference>
<dbReference type="PANTHER" id="PTHR13137:SF6">
    <property type="entry name" value="SUCCINATE DEHYDROGENASE ASSEMBLY FACTOR 3, MITOCHONDRIAL"/>
    <property type="match status" value="1"/>
</dbReference>
<dbReference type="Proteomes" id="UP000649617">
    <property type="component" value="Unassembled WGS sequence"/>
</dbReference>
<dbReference type="PROSITE" id="PS50106">
    <property type="entry name" value="PDZ"/>
    <property type="match status" value="1"/>
</dbReference>
<evidence type="ECO:0000256" key="5">
    <source>
        <dbReference type="ARBA" id="ARBA00023186"/>
    </source>
</evidence>
<dbReference type="InterPro" id="IPR015943">
    <property type="entry name" value="WD40/YVTN_repeat-like_dom_sf"/>
</dbReference>
<dbReference type="CDD" id="cd20270">
    <property type="entry name" value="Complex1_LYR_SDHAF3_LYRM10"/>
    <property type="match status" value="1"/>
</dbReference>
<evidence type="ECO:0000313" key="11">
    <source>
        <dbReference type="Proteomes" id="UP000649617"/>
    </source>
</evidence>
<protein>
    <recommendedName>
        <fullName evidence="7">Succinate dehydrogenase assembly factor 3</fullName>
        <shortName evidence="7">SDH assembly factor 3</shortName>
        <shortName evidence="7">SDHAF3</shortName>
    </recommendedName>
</protein>
<evidence type="ECO:0000256" key="8">
    <source>
        <dbReference type="SAM" id="Coils"/>
    </source>
</evidence>
<comment type="caution">
    <text evidence="10">The sequence shown here is derived from an EMBL/GenBank/DDBJ whole genome shotgun (WGS) entry which is preliminary data.</text>
</comment>
<dbReference type="InterPro" id="IPR001478">
    <property type="entry name" value="PDZ"/>
</dbReference>
<evidence type="ECO:0000313" key="10">
    <source>
        <dbReference type="EMBL" id="CAE7240892.1"/>
    </source>
</evidence>
<sequence length="711" mass="77798">MFTCCCVDEKPADFVELQMDSAFPEGKGTAPSAPETFDIFLDRSPGTYFGVDLSSAGKACVVTSVTTDGLIADWNAKCSEETKVQKYDRLYAVNGQTSEKSKEILDLLKSTHNKMVLTFQRAVVSEVKIQRGALNLGMHLKDGPHFLLVLGVEDGVVKDYNKFVPTERQIQQSDRIIGVDGFEGVGAALMDKVRNAGAEVTLKVLAWRTIMRLHRLKLDSQMRSLGDTYARKEFRLHAKPQVTDSQRQMFVREWKSYVEMINKQETVVGQELTAEQKAKLNDQQKVQLDNLEQSAKSLASQGHDGSDRLPWPATVAGAATLMDEVEAACSNQHSAFARSLKQKEEEAAASNRTAAIHRATLQAFQYGAARLKQVLVALVMQVWSVDRRRSRPEEEVEATKLVPAGKTLDGEDGMFRHSEVEKAHTDAVMSIVMAADCIYTASRDKTLKRWKVSKATSGKYELSVDLEVPLGDVCWCLISAGDWLFCGLGDGSIKGFMKSGTETTLKGHTKRVGCLTTHQHVLLSGASDGSVRCWQMNVHTQTFECTHAINEGISGAVTSLSVLGEGLWVGGTSGVALVELASLKVVKHLEPRKFVSGLLQFEGHMIVVYADGSMCIFDALGAMKHKQPALPAGPVLCIAGLESGPRVLCGHAKGQVSSISLPNFVLKKYWHALERCKVQTLCCAGHDGIYVLGAENGTLQLWQRDGTVDSL</sequence>
<dbReference type="PANTHER" id="PTHR13137">
    <property type="entry name" value="DC11 ACN9 HOMOLOG"/>
    <property type="match status" value="1"/>
</dbReference>
<feature type="domain" description="PDZ" evidence="9">
    <location>
        <begin position="38"/>
        <end position="123"/>
    </location>
</feature>
<feature type="repeat" description="WD" evidence="6">
    <location>
        <begin position="505"/>
        <end position="537"/>
    </location>
</feature>
<comment type="subunit">
    <text evidence="7">Interacts with the iron-sulfur protein subunit within the SDH catalytic dimer.</text>
</comment>
<evidence type="ECO:0000256" key="4">
    <source>
        <dbReference type="ARBA" id="ARBA00023128"/>
    </source>
</evidence>
<keyword evidence="3" id="KW-0809">Transit peptide</keyword>
<dbReference type="Pfam" id="PF00400">
    <property type="entry name" value="WD40"/>
    <property type="match status" value="1"/>
</dbReference>
<dbReference type="SMART" id="SM00320">
    <property type="entry name" value="WD40"/>
    <property type="match status" value="3"/>
</dbReference>
<dbReference type="Gene3D" id="2.130.10.10">
    <property type="entry name" value="YVTN repeat-like/Quinoprotein amine dehydrogenase"/>
    <property type="match status" value="1"/>
</dbReference>
<dbReference type="EMBL" id="CAJNIZ010005335">
    <property type="protein sequence ID" value="CAE7240892.1"/>
    <property type="molecule type" value="Genomic_DNA"/>
</dbReference>
<comment type="subcellular location">
    <subcellularLocation>
        <location evidence="1 7">Mitochondrion matrix</location>
    </subcellularLocation>
</comment>
<keyword evidence="11" id="KW-1185">Reference proteome</keyword>
<dbReference type="GO" id="GO:0005759">
    <property type="term" value="C:mitochondrial matrix"/>
    <property type="evidence" value="ECO:0007669"/>
    <property type="project" value="UniProtKB-SubCell"/>
</dbReference>
<keyword evidence="6" id="KW-0853">WD repeat</keyword>
<dbReference type="InterPro" id="IPR008381">
    <property type="entry name" value="SDHAF3/Sdh7"/>
</dbReference>
<reference evidence="10" key="1">
    <citation type="submission" date="2021-02" db="EMBL/GenBank/DDBJ databases">
        <authorList>
            <person name="Dougan E. K."/>
            <person name="Rhodes N."/>
            <person name="Thang M."/>
            <person name="Chan C."/>
        </authorList>
    </citation>
    <scope>NUCLEOTIDE SEQUENCE</scope>
</reference>
<dbReference type="GO" id="GO:0005758">
    <property type="term" value="C:mitochondrial intermembrane space"/>
    <property type="evidence" value="ECO:0007669"/>
    <property type="project" value="TreeGrafter"/>
</dbReference>
<dbReference type="SUPFAM" id="SSF50978">
    <property type="entry name" value="WD40 repeat-like"/>
    <property type="match status" value="1"/>
</dbReference>
<evidence type="ECO:0000256" key="6">
    <source>
        <dbReference type="PROSITE-ProRule" id="PRU00221"/>
    </source>
</evidence>
<evidence type="ECO:0000256" key="3">
    <source>
        <dbReference type="ARBA" id="ARBA00022946"/>
    </source>
</evidence>
<evidence type="ECO:0000256" key="7">
    <source>
        <dbReference type="RuleBase" id="RU368039"/>
    </source>
</evidence>
<proteinExistence type="inferred from homology"/>
<dbReference type="Gene3D" id="2.30.42.10">
    <property type="match status" value="1"/>
</dbReference>
<comment type="similarity">
    <text evidence="2 7">Belongs to the complex I LYR family. SDHAF3 subfamily.</text>
</comment>
<evidence type="ECO:0000259" key="9">
    <source>
        <dbReference type="PROSITE" id="PS50106"/>
    </source>
</evidence>
<dbReference type="AlphaFoldDB" id="A0A812L3Q7"/>
<comment type="function">
    <text evidence="7">Plays an essential role in the assembly of succinate dehydrogenase (SDH), an enzyme complex (also referred to as respiratory complex II) that is a component of both the tricarboxylic acid (TCA) cycle and the mitochondrial electron transport chain, and which couples the oxidation of succinate to fumarate with the reduction of ubiquinone (coenzyme Q) to ubiquinol. Promotes maturation of the iron-sulfur protein subunit of the SDH catalytic dimer, protecting it from the deleterious effects of oxidants. May act together with SDHAF1.</text>
</comment>
<dbReference type="PROSITE" id="PS50082">
    <property type="entry name" value="WD_REPEATS_2"/>
    <property type="match status" value="1"/>
</dbReference>
<organism evidence="10 11">
    <name type="scientific">Symbiodinium pilosum</name>
    <name type="common">Dinoflagellate</name>
    <dbReference type="NCBI Taxonomy" id="2952"/>
    <lineage>
        <taxon>Eukaryota</taxon>
        <taxon>Sar</taxon>
        <taxon>Alveolata</taxon>
        <taxon>Dinophyceae</taxon>
        <taxon>Suessiales</taxon>
        <taxon>Symbiodiniaceae</taxon>
        <taxon>Symbiodinium</taxon>
    </lineage>
</organism>
<keyword evidence="5 7" id="KW-0143">Chaperone</keyword>
<feature type="coiled-coil region" evidence="8">
    <location>
        <begin position="274"/>
        <end position="301"/>
    </location>
</feature>
<name>A0A812L3Q7_SYMPI</name>
<dbReference type="SUPFAM" id="SSF50156">
    <property type="entry name" value="PDZ domain-like"/>
    <property type="match status" value="1"/>
</dbReference>
<dbReference type="GO" id="GO:0034553">
    <property type="term" value="P:mitochondrial respiratory chain complex II assembly"/>
    <property type="evidence" value="ECO:0007669"/>
    <property type="project" value="UniProtKB-UniRule"/>
</dbReference>
<dbReference type="PROSITE" id="PS50294">
    <property type="entry name" value="WD_REPEATS_REGION"/>
    <property type="match status" value="1"/>
</dbReference>
<gene>
    <name evidence="10" type="primary">ZFWD4</name>
    <name evidence="10" type="ORF">SPIL2461_LOCUS4140</name>
</gene>
<dbReference type="GO" id="GO:0006105">
    <property type="term" value="P:succinate metabolic process"/>
    <property type="evidence" value="ECO:0007669"/>
    <property type="project" value="TreeGrafter"/>
</dbReference>
<evidence type="ECO:0000256" key="1">
    <source>
        <dbReference type="ARBA" id="ARBA00004305"/>
    </source>
</evidence>
<dbReference type="Pfam" id="PF13233">
    <property type="entry name" value="Complex1_LYR_2"/>
    <property type="match status" value="1"/>
</dbReference>
<dbReference type="InterPro" id="IPR036322">
    <property type="entry name" value="WD40_repeat_dom_sf"/>
</dbReference>
<dbReference type="OrthoDB" id="438302at2759"/>
<keyword evidence="8" id="KW-0175">Coiled coil</keyword>
<evidence type="ECO:0000256" key="2">
    <source>
        <dbReference type="ARBA" id="ARBA00006020"/>
    </source>
</evidence>
<keyword evidence="4 7" id="KW-0496">Mitochondrion</keyword>
<dbReference type="InterPro" id="IPR001680">
    <property type="entry name" value="WD40_rpt"/>
</dbReference>